<keyword evidence="3" id="KW-1185">Reference proteome</keyword>
<evidence type="ECO:0000259" key="1">
    <source>
        <dbReference type="Pfam" id="PF13966"/>
    </source>
</evidence>
<protein>
    <recommendedName>
        <fullName evidence="1">Reverse transcriptase zinc-binding domain-containing protein</fullName>
    </recommendedName>
</protein>
<evidence type="ECO:0000313" key="2">
    <source>
        <dbReference type="EMBL" id="KAK4412478.1"/>
    </source>
</evidence>
<reference evidence="2" key="1">
    <citation type="submission" date="2020-06" db="EMBL/GenBank/DDBJ databases">
        <authorList>
            <person name="Li T."/>
            <person name="Hu X."/>
            <person name="Zhang T."/>
            <person name="Song X."/>
            <person name="Zhang H."/>
            <person name="Dai N."/>
            <person name="Sheng W."/>
            <person name="Hou X."/>
            <person name="Wei L."/>
        </authorList>
    </citation>
    <scope>NUCLEOTIDE SEQUENCE</scope>
    <source>
        <strain evidence="2">3651</strain>
        <tissue evidence="2">Leaf</tissue>
    </source>
</reference>
<evidence type="ECO:0000313" key="3">
    <source>
        <dbReference type="Proteomes" id="UP001293254"/>
    </source>
</evidence>
<dbReference type="AlphaFoldDB" id="A0AAE1XIP2"/>
<dbReference type="InterPro" id="IPR026960">
    <property type="entry name" value="RVT-Znf"/>
</dbReference>
<accession>A0AAE1XIP2</accession>
<comment type="caution">
    <text evidence="2">The sequence shown here is derived from an EMBL/GenBank/DDBJ whole genome shotgun (WGS) entry which is preliminary data.</text>
</comment>
<dbReference type="Proteomes" id="UP001293254">
    <property type="component" value="Unassembled WGS sequence"/>
</dbReference>
<dbReference type="EMBL" id="JACGWO010000013">
    <property type="protein sequence ID" value="KAK4412478.1"/>
    <property type="molecule type" value="Genomic_DNA"/>
</dbReference>
<sequence>MQRTRLSTSWTPVRSHDVVRWSYMWNSCTPPKVRTFVWRASNDALPTACNLAKRCEGIDRYCTLCMIGDETLEHVLFYYSFAGQVWALSSIPWRVVDPMAESVQAWMRRVPVGREGGRGQISHYVLGIME</sequence>
<name>A0AAE1XIP2_9LAMI</name>
<organism evidence="2 3">
    <name type="scientific">Sesamum alatum</name>
    <dbReference type="NCBI Taxonomy" id="300844"/>
    <lineage>
        <taxon>Eukaryota</taxon>
        <taxon>Viridiplantae</taxon>
        <taxon>Streptophyta</taxon>
        <taxon>Embryophyta</taxon>
        <taxon>Tracheophyta</taxon>
        <taxon>Spermatophyta</taxon>
        <taxon>Magnoliopsida</taxon>
        <taxon>eudicotyledons</taxon>
        <taxon>Gunneridae</taxon>
        <taxon>Pentapetalae</taxon>
        <taxon>asterids</taxon>
        <taxon>lamiids</taxon>
        <taxon>Lamiales</taxon>
        <taxon>Pedaliaceae</taxon>
        <taxon>Sesamum</taxon>
    </lineage>
</organism>
<feature type="domain" description="Reverse transcriptase zinc-binding" evidence="1">
    <location>
        <begin position="14"/>
        <end position="86"/>
    </location>
</feature>
<proteinExistence type="predicted"/>
<reference evidence="2" key="2">
    <citation type="journal article" date="2024" name="Plant">
        <title>Genomic evolution and insights into agronomic trait innovations of Sesamum species.</title>
        <authorList>
            <person name="Miao H."/>
            <person name="Wang L."/>
            <person name="Qu L."/>
            <person name="Liu H."/>
            <person name="Sun Y."/>
            <person name="Le M."/>
            <person name="Wang Q."/>
            <person name="Wei S."/>
            <person name="Zheng Y."/>
            <person name="Lin W."/>
            <person name="Duan Y."/>
            <person name="Cao H."/>
            <person name="Xiong S."/>
            <person name="Wang X."/>
            <person name="Wei L."/>
            <person name="Li C."/>
            <person name="Ma Q."/>
            <person name="Ju M."/>
            <person name="Zhao R."/>
            <person name="Li G."/>
            <person name="Mu C."/>
            <person name="Tian Q."/>
            <person name="Mei H."/>
            <person name="Zhang T."/>
            <person name="Gao T."/>
            <person name="Zhang H."/>
        </authorList>
    </citation>
    <scope>NUCLEOTIDE SEQUENCE</scope>
    <source>
        <strain evidence="2">3651</strain>
    </source>
</reference>
<gene>
    <name evidence="2" type="ORF">Salat_2894900</name>
</gene>
<dbReference type="Pfam" id="PF13966">
    <property type="entry name" value="zf-RVT"/>
    <property type="match status" value="1"/>
</dbReference>